<proteinExistence type="predicted"/>
<accession>A0A6A6VEH5</accession>
<protein>
    <submittedName>
        <fullName evidence="1">P-loop containing nucleoside triphosphate hydrolase protein</fullName>
    </submittedName>
</protein>
<sequence length="272" mass="30558">MPDPSPTTSPTTPHTLLLGLSGPSCSGKTTLSRLLRDIIPHVSILHLDDFFLPDAQIPLRDGIQDWDCIDALNLPSLTSALAYIKTHSTLPPDLVSKEDLNEVGEHGVDEGVIEGWRARVGEMIHAYGRGGEEGKGREVRVFIVDGFLLFSEDMREVREMFDIKLFLRARYEFVKQRRENRKGYVTLEGFWEDPEGYVDDIVWPNYAADHAFLFRLGDVNGEIDTKVCERLGIRVMPGEGEMDTSVCLSWAMGVLYGEIKRVLDGKKSTSIM</sequence>
<organism evidence="1 2">
    <name type="scientific">Sporormia fimetaria CBS 119925</name>
    <dbReference type="NCBI Taxonomy" id="1340428"/>
    <lineage>
        <taxon>Eukaryota</taxon>
        <taxon>Fungi</taxon>
        <taxon>Dikarya</taxon>
        <taxon>Ascomycota</taxon>
        <taxon>Pezizomycotina</taxon>
        <taxon>Dothideomycetes</taxon>
        <taxon>Pleosporomycetidae</taxon>
        <taxon>Pleosporales</taxon>
        <taxon>Sporormiaceae</taxon>
        <taxon>Sporormia</taxon>
    </lineage>
</organism>
<dbReference type="CDD" id="cd02024">
    <property type="entry name" value="NRK1"/>
    <property type="match status" value="1"/>
</dbReference>
<keyword evidence="2" id="KW-1185">Reference proteome</keyword>
<keyword evidence="1" id="KW-0378">Hydrolase</keyword>
<gene>
    <name evidence="1" type="ORF">M011DRAFT_399393</name>
</gene>
<dbReference type="SUPFAM" id="SSF52540">
    <property type="entry name" value="P-loop containing nucleoside triphosphate hydrolases"/>
    <property type="match status" value="1"/>
</dbReference>
<name>A0A6A6VEH5_9PLEO</name>
<dbReference type="Proteomes" id="UP000799440">
    <property type="component" value="Unassembled WGS sequence"/>
</dbReference>
<dbReference type="Gene3D" id="3.40.50.300">
    <property type="entry name" value="P-loop containing nucleotide triphosphate hydrolases"/>
    <property type="match status" value="1"/>
</dbReference>
<evidence type="ECO:0000313" key="1">
    <source>
        <dbReference type="EMBL" id="KAF2748998.1"/>
    </source>
</evidence>
<dbReference type="GO" id="GO:0016787">
    <property type="term" value="F:hydrolase activity"/>
    <property type="evidence" value="ECO:0007669"/>
    <property type="project" value="UniProtKB-KW"/>
</dbReference>
<dbReference type="AlphaFoldDB" id="A0A6A6VEH5"/>
<dbReference type="PANTHER" id="PTHR10285">
    <property type="entry name" value="URIDINE KINASE"/>
    <property type="match status" value="1"/>
</dbReference>
<evidence type="ECO:0000313" key="2">
    <source>
        <dbReference type="Proteomes" id="UP000799440"/>
    </source>
</evidence>
<dbReference type="InterPro" id="IPR027417">
    <property type="entry name" value="P-loop_NTPase"/>
</dbReference>
<dbReference type="EMBL" id="MU006567">
    <property type="protein sequence ID" value="KAF2748998.1"/>
    <property type="molecule type" value="Genomic_DNA"/>
</dbReference>
<reference evidence="1" key="1">
    <citation type="journal article" date="2020" name="Stud. Mycol.">
        <title>101 Dothideomycetes genomes: a test case for predicting lifestyles and emergence of pathogens.</title>
        <authorList>
            <person name="Haridas S."/>
            <person name="Albert R."/>
            <person name="Binder M."/>
            <person name="Bloem J."/>
            <person name="Labutti K."/>
            <person name="Salamov A."/>
            <person name="Andreopoulos B."/>
            <person name="Baker S."/>
            <person name="Barry K."/>
            <person name="Bills G."/>
            <person name="Bluhm B."/>
            <person name="Cannon C."/>
            <person name="Castanera R."/>
            <person name="Culley D."/>
            <person name="Daum C."/>
            <person name="Ezra D."/>
            <person name="Gonzalez J."/>
            <person name="Henrissat B."/>
            <person name="Kuo A."/>
            <person name="Liang C."/>
            <person name="Lipzen A."/>
            <person name="Lutzoni F."/>
            <person name="Magnuson J."/>
            <person name="Mondo S."/>
            <person name="Nolan M."/>
            <person name="Ohm R."/>
            <person name="Pangilinan J."/>
            <person name="Park H.-J."/>
            <person name="Ramirez L."/>
            <person name="Alfaro M."/>
            <person name="Sun H."/>
            <person name="Tritt A."/>
            <person name="Yoshinaga Y."/>
            <person name="Zwiers L.-H."/>
            <person name="Turgeon B."/>
            <person name="Goodwin S."/>
            <person name="Spatafora J."/>
            <person name="Crous P."/>
            <person name="Grigoriev I."/>
        </authorList>
    </citation>
    <scope>NUCLEOTIDE SEQUENCE</scope>
    <source>
        <strain evidence="1">CBS 119925</strain>
    </source>
</reference>
<dbReference type="OrthoDB" id="10041966at2759"/>